<accession>A0ABP9SE45</accession>
<name>A0ABP9SE45_9ACTN</name>
<sequence>MSGPLSEAGVTTVSTLDDADRCPRLSMAATAIEYCPVGTTFVSVVEVTFPTDVSDQMSLNAGGYETSYPVIAQQPGVDAVHAIEIEWDVMAVTTRSVGAVGGKGEVFGSEGVGVVAGAAAGFVGTDPASAALTATSPVPTTVTDSTIAAKRLGRLLRKPAMEFVSDMPQR</sequence>
<comment type="caution">
    <text evidence="1">The sequence shown here is derived from an EMBL/GenBank/DDBJ whole genome shotgun (WGS) entry which is preliminary data.</text>
</comment>
<organism evidence="1 2">
    <name type="scientific">Rugosimonospora acidiphila</name>
    <dbReference type="NCBI Taxonomy" id="556531"/>
    <lineage>
        <taxon>Bacteria</taxon>
        <taxon>Bacillati</taxon>
        <taxon>Actinomycetota</taxon>
        <taxon>Actinomycetes</taxon>
        <taxon>Micromonosporales</taxon>
        <taxon>Micromonosporaceae</taxon>
        <taxon>Rugosimonospora</taxon>
    </lineage>
</organism>
<evidence type="ECO:0000313" key="2">
    <source>
        <dbReference type="Proteomes" id="UP001501570"/>
    </source>
</evidence>
<gene>
    <name evidence="1" type="ORF">GCM10023322_58420</name>
</gene>
<reference evidence="2" key="1">
    <citation type="journal article" date="2019" name="Int. J. Syst. Evol. Microbiol.">
        <title>The Global Catalogue of Microorganisms (GCM) 10K type strain sequencing project: providing services to taxonomists for standard genome sequencing and annotation.</title>
        <authorList>
            <consortium name="The Broad Institute Genomics Platform"/>
            <consortium name="The Broad Institute Genome Sequencing Center for Infectious Disease"/>
            <person name="Wu L."/>
            <person name="Ma J."/>
        </authorList>
    </citation>
    <scope>NUCLEOTIDE SEQUENCE [LARGE SCALE GENOMIC DNA]</scope>
    <source>
        <strain evidence="2">JCM 18304</strain>
    </source>
</reference>
<keyword evidence="2" id="KW-1185">Reference proteome</keyword>
<dbReference type="Proteomes" id="UP001501570">
    <property type="component" value="Unassembled WGS sequence"/>
</dbReference>
<dbReference type="EMBL" id="BAABJQ010000021">
    <property type="protein sequence ID" value="GAA5194324.1"/>
    <property type="molecule type" value="Genomic_DNA"/>
</dbReference>
<proteinExistence type="predicted"/>
<evidence type="ECO:0000313" key="1">
    <source>
        <dbReference type="EMBL" id="GAA5194324.1"/>
    </source>
</evidence>
<protein>
    <submittedName>
        <fullName evidence="1">Uncharacterized protein</fullName>
    </submittedName>
</protein>